<evidence type="ECO:0000313" key="14">
    <source>
        <dbReference type="EMBL" id="TDK86720.1"/>
    </source>
</evidence>
<keyword evidence="5" id="KW-0560">Oxidoreductase</keyword>
<organism evidence="13 15">
    <name type="scientific">Mycolicibacterium mucogenicum</name>
    <name type="common">Mycobacterium mucogenicum</name>
    <dbReference type="NCBI Taxonomy" id="56689"/>
    <lineage>
        <taxon>Bacteria</taxon>
        <taxon>Bacillati</taxon>
        <taxon>Actinomycetota</taxon>
        <taxon>Actinomycetes</taxon>
        <taxon>Mycobacteriales</taxon>
        <taxon>Mycobacteriaceae</taxon>
        <taxon>Mycolicibacterium</taxon>
    </lineage>
</organism>
<name>A0A1A0MLG4_MYCMU</name>
<dbReference type="PANTHER" id="PTHR30468">
    <property type="entry name" value="ALPHA-KETOGLUTARATE-DEPENDENT SULFONATE DIOXYGENASE"/>
    <property type="match status" value="1"/>
</dbReference>
<dbReference type="RefSeq" id="WP_061001653.1">
    <property type="nucleotide sequence ID" value="NZ_LSKA01000162.1"/>
</dbReference>
<evidence type="ECO:0000256" key="2">
    <source>
        <dbReference type="ARBA" id="ARBA00005896"/>
    </source>
</evidence>
<proteinExistence type="inferred from homology"/>
<evidence type="ECO:0000256" key="10">
    <source>
        <dbReference type="ARBA" id="ARBA00067109"/>
    </source>
</evidence>
<protein>
    <recommendedName>
        <fullName evidence="10">Alpha-ketoglutarate-dependent sulfate ester dioxygenase</fullName>
        <ecNumber evidence="9">1.14.11.77</ecNumber>
    </recommendedName>
    <alternativeName>
        <fullName evidence="11">Type II alkyl sulfatase</fullName>
    </alternativeName>
</protein>
<evidence type="ECO:0000256" key="11">
    <source>
        <dbReference type="ARBA" id="ARBA00078517"/>
    </source>
</evidence>
<comment type="caution">
    <text evidence="13">The sequence shown here is derived from an EMBL/GenBank/DDBJ whole genome shotgun (WGS) entry which is preliminary data.</text>
</comment>
<dbReference type="InterPro" id="IPR003819">
    <property type="entry name" value="TauD/TfdA-like"/>
</dbReference>
<evidence type="ECO:0000259" key="12">
    <source>
        <dbReference type="Pfam" id="PF02668"/>
    </source>
</evidence>
<evidence type="ECO:0000256" key="1">
    <source>
        <dbReference type="ARBA" id="ARBA00001954"/>
    </source>
</evidence>
<dbReference type="EMBL" id="LZSF01000157">
    <property type="protein sequence ID" value="OBA86247.1"/>
    <property type="molecule type" value="Genomic_DNA"/>
</dbReference>
<comment type="catalytic activity">
    <reaction evidence="7">
        <text>a primary linear alkyl sulfate ester + 2-oxoglutarate + O2 = an aldehyde + sulfate + succinate + CO2 + H(+)</text>
        <dbReference type="Rhea" id="RHEA:65716"/>
        <dbReference type="ChEBI" id="CHEBI:15378"/>
        <dbReference type="ChEBI" id="CHEBI:15379"/>
        <dbReference type="ChEBI" id="CHEBI:16189"/>
        <dbReference type="ChEBI" id="CHEBI:16526"/>
        <dbReference type="ChEBI" id="CHEBI:16810"/>
        <dbReference type="ChEBI" id="CHEBI:17478"/>
        <dbReference type="ChEBI" id="CHEBI:30031"/>
        <dbReference type="ChEBI" id="CHEBI:157685"/>
        <dbReference type="EC" id="1.14.11.77"/>
    </reaction>
</comment>
<dbReference type="OrthoDB" id="581608at2"/>
<keyword evidence="6" id="KW-0408">Iron</keyword>
<dbReference type="Proteomes" id="UP000294929">
    <property type="component" value="Unassembled WGS sequence"/>
</dbReference>
<evidence type="ECO:0000256" key="8">
    <source>
        <dbReference type="ARBA" id="ARBA00051250"/>
    </source>
</evidence>
<comment type="similarity">
    <text evidence="2">Belongs to the TfdA dioxygenase family.</text>
</comment>
<comment type="catalytic activity">
    <reaction evidence="8">
        <text>2-ethylhexyl sulfate + 2-oxoglutarate + O2 = 2-ethylhexanal + sulfate + succinate + CO2 + H(+)</text>
        <dbReference type="Rhea" id="RHEA:47620"/>
        <dbReference type="ChEBI" id="CHEBI:15378"/>
        <dbReference type="ChEBI" id="CHEBI:15379"/>
        <dbReference type="ChEBI" id="CHEBI:16189"/>
        <dbReference type="ChEBI" id="CHEBI:16526"/>
        <dbReference type="ChEBI" id="CHEBI:16810"/>
        <dbReference type="ChEBI" id="CHEBI:30031"/>
        <dbReference type="ChEBI" id="CHEBI:87808"/>
        <dbReference type="ChEBI" id="CHEBI:87809"/>
        <dbReference type="EC" id="1.14.11.77"/>
    </reaction>
</comment>
<evidence type="ECO:0000256" key="9">
    <source>
        <dbReference type="ARBA" id="ARBA00066614"/>
    </source>
</evidence>
<dbReference type="Gene3D" id="3.60.130.10">
    <property type="entry name" value="Clavaminate synthase-like"/>
    <property type="match status" value="1"/>
</dbReference>
<feature type="domain" description="TauD/TfdA-like" evidence="12">
    <location>
        <begin position="3"/>
        <end position="268"/>
    </location>
</feature>
<dbReference type="GO" id="GO:0046872">
    <property type="term" value="F:metal ion binding"/>
    <property type="evidence" value="ECO:0007669"/>
    <property type="project" value="UniProtKB-KW"/>
</dbReference>
<evidence type="ECO:0000256" key="3">
    <source>
        <dbReference type="ARBA" id="ARBA00022723"/>
    </source>
</evidence>
<accession>A0A1A0MLG4</accession>
<dbReference type="SUPFAM" id="SSF51197">
    <property type="entry name" value="Clavaminate synthase-like"/>
    <property type="match status" value="1"/>
</dbReference>
<dbReference type="EMBL" id="SDLO01000017">
    <property type="protein sequence ID" value="TDK86720.1"/>
    <property type="molecule type" value="Genomic_DNA"/>
</dbReference>
<dbReference type="EC" id="1.14.11.77" evidence="9"/>
<evidence type="ECO:0000256" key="4">
    <source>
        <dbReference type="ARBA" id="ARBA00022964"/>
    </source>
</evidence>
<gene>
    <name evidence="13" type="ORF">A5642_01985</name>
    <name evidence="14" type="ORF">EUA03_19300</name>
</gene>
<dbReference type="GO" id="GO:0016706">
    <property type="term" value="F:2-oxoglutarate-dependent dioxygenase activity"/>
    <property type="evidence" value="ECO:0007669"/>
    <property type="project" value="TreeGrafter"/>
</dbReference>
<dbReference type="FunFam" id="3.60.130.10:FF:000002">
    <property type="entry name" value="Alpha-ketoglutarate-dependent taurine dioxygenase"/>
    <property type="match status" value="1"/>
</dbReference>
<keyword evidence="4 13" id="KW-0223">Dioxygenase</keyword>
<evidence type="ECO:0000256" key="7">
    <source>
        <dbReference type="ARBA" id="ARBA00050529"/>
    </source>
</evidence>
<dbReference type="PANTHER" id="PTHR30468:SF5">
    <property type="entry name" value="ALPHA-KETOGLUTARATE-DEPENDENT SULFATE ESTER DIOXYGENASE"/>
    <property type="match status" value="1"/>
</dbReference>
<sequence length="288" mass="32046">MNITKLTSKIGAVIDGVRLGGDLSPETVAEIRAALLDHKVIFFRGQNHLDDAQQQAFGELMGDLVGHHSMKRADAPKITPIDSEYGKANRWHTDVTFMPDYPSASVLRAVTLPTYGGSTLWASTVAAYDGLPAPLKALVENLRAVHSNRFDYLKDVTVDTTHLTDEQKGYQAEFQKPDFRTEHPVVRVHPETGERALVAGQFVRGFVGLDSYESAALLELLQRRITLTENTVRWDWQPGDVAMWDNRATQHRAVDDYDGQHRLMHRVTLTGDVPVDVHGEPSRVISAA</sequence>
<reference evidence="13 15" key="1">
    <citation type="submission" date="2016-06" db="EMBL/GenBank/DDBJ databases">
        <authorList>
            <person name="Kjaerup R.B."/>
            <person name="Dalgaard T.S."/>
            <person name="Juul-Madsen H.R."/>
        </authorList>
    </citation>
    <scope>NUCLEOTIDE SEQUENCE [LARGE SCALE GENOMIC DNA]</scope>
    <source>
        <strain evidence="13 15">1199456.5</strain>
    </source>
</reference>
<dbReference type="GO" id="GO:0005737">
    <property type="term" value="C:cytoplasm"/>
    <property type="evidence" value="ECO:0007669"/>
    <property type="project" value="TreeGrafter"/>
</dbReference>
<reference evidence="14 16" key="2">
    <citation type="submission" date="2019-01" db="EMBL/GenBank/DDBJ databases">
        <title>High-quality-draft genome sequences of five non-tuberculosis mycobacteriaceae isolated from a nosocomial environment.</title>
        <authorList>
            <person name="Tiago I."/>
            <person name="Alarico S."/>
            <person name="Pereira S.G."/>
            <person name="Coelho C."/>
            <person name="Maranha A."/>
            <person name="Empadinhas N."/>
        </authorList>
    </citation>
    <scope>NUCLEOTIDE SEQUENCE [LARGE SCALE GENOMIC DNA]</scope>
    <source>
        <strain evidence="14 16">24AIII</strain>
    </source>
</reference>
<evidence type="ECO:0000313" key="13">
    <source>
        <dbReference type="EMBL" id="OBA86247.1"/>
    </source>
</evidence>
<dbReference type="Proteomes" id="UP000093962">
    <property type="component" value="Unassembled WGS sequence"/>
</dbReference>
<keyword evidence="3" id="KW-0479">Metal-binding</keyword>
<dbReference type="Pfam" id="PF02668">
    <property type="entry name" value="TauD"/>
    <property type="match status" value="1"/>
</dbReference>
<dbReference type="InterPro" id="IPR042098">
    <property type="entry name" value="TauD-like_sf"/>
</dbReference>
<evidence type="ECO:0000256" key="6">
    <source>
        <dbReference type="ARBA" id="ARBA00023004"/>
    </source>
</evidence>
<comment type="cofactor">
    <cofactor evidence="1">
        <name>Fe(2+)</name>
        <dbReference type="ChEBI" id="CHEBI:29033"/>
    </cofactor>
</comment>
<evidence type="ECO:0000256" key="5">
    <source>
        <dbReference type="ARBA" id="ARBA00023002"/>
    </source>
</evidence>
<evidence type="ECO:0000313" key="15">
    <source>
        <dbReference type="Proteomes" id="UP000093962"/>
    </source>
</evidence>
<dbReference type="InterPro" id="IPR051323">
    <property type="entry name" value="AtsK-like"/>
</dbReference>
<dbReference type="AlphaFoldDB" id="A0A1A0MLG4"/>
<evidence type="ECO:0000313" key="16">
    <source>
        <dbReference type="Proteomes" id="UP000294929"/>
    </source>
</evidence>